<dbReference type="GO" id="GO:0000160">
    <property type="term" value="P:phosphorelay signal transduction system"/>
    <property type="evidence" value="ECO:0007669"/>
    <property type="project" value="InterPro"/>
</dbReference>
<reference evidence="4" key="1">
    <citation type="submission" date="2020-10" db="EMBL/GenBank/DDBJ databases">
        <authorList>
            <person name="Castelo-Branco R."/>
            <person name="Eusebio N."/>
            <person name="Adriana R."/>
            <person name="Vieira A."/>
            <person name="Brugerolle De Fraissinette N."/>
            <person name="Rezende De Castro R."/>
            <person name="Schneider M.P."/>
            <person name="Vasconcelos V."/>
            <person name="Leao P.N."/>
        </authorList>
    </citation>
    <scope>NUCLEOTIDE SEQUENCE</scope>
    <source>
        <strain evidence="4">LEGE 07157</strain>
    </source>
</reference>
<feature type="domain" description="Response regulatory" evidence="3">
    <location>
        <begin position="264"/>
        <end position="380"/>
    </location>
</feature>
<keyword evidence="1 2" id="KW-0597">Phosphoprotein</keyword>
<dbReference type="Proteomes" id="UP000654482">
    <property type="component" value="Unassembled WGS sequence"/>
</dbReference>
<sequence>MRELFRHLKKIQGKQATGKLSIQVDESTSEPWQIYFHLGRIVWVTGGKHRIRRWIRTLKQHGPNLLSSQWLLKTSQRAIASEQEMCENWEVQILNEAFEQGEINLDCAKAIVQKHVQEIFFSLLDRQQIAVQWTSMKDLPQQFVWLYIDRVVEEASDFHAQWKEVISGQLEKLPIGLSPNSVPFIKKDWQLQTKLSPSTYQNLVKKLNGQNTFWDLAVQFQQPVIPVIRSLLPFICEDAVGIKEVPDLSLPRPKRQPKTPNKGKIVCIDDSPFVGKQIATLLEPLGYQVISILDPLKSIQTLLQQKPQLIFLDLVMPSTNGYELCSFLRKTSEFKKTPIVMLTGRDGAIDRLRAKMVGSNQFLSKPVESTAILQTVEKFLGQESQSLAMSKEERSRSFSKLAQV</sequence>
<dbReference type="EMBL" id="JADEWZ010000030">
    <property type="protein sequence ID" value="MBE9117790.1"/>
    <property type="molecule type" value="Genomic_DNA"/>
</dbReference>
<name>A0A8J7JCP5_9CYAN</name>
<dbReference type="SMART" id="SM00448">
    <property type="entry name" value="REC"/>
    <property type="match status" value="1"/>
</dbReference>
<dbReference type="SUPFAM" id="SSF52172">
    <property type="entry name" value="CheY-like"/>
    <property type="match status" value="1"/>
</dbReference>
<keyword evidence="5" id="KW-1185">Reference proteome</keyword>
<evidence type="ECO:0000313" key="4">
    <source>
        <dbReference type="EMBL" id="MBE9117790.1"/>
    </source>
</evidence>
<dbReference type="InterPro" id="IPR011006">
    <property type="entry name" value="CheY-like_superfamily"/>
</dbReference>
<dbReference type="RefSeq" id="WP_194030875.1">
    <property type="nucleotide sequence ID" value="NZ_JADEWZ010000030.1"/>
</dbReference>
<dbReference type="Pfam" id="PF00072">
    <property type="entry name" value="Response_reg"/>
    <property type="match status" value="1"/>
</dbReference>
<organism evidence="4 5">
    <name type="scientific">Lusitaniella coriacea LEGE 07157</name>
    <dbReference type="NCBI Taxonomy" id="945747"/>
    <lineage>
        <taxon>Bacteria</taxon>
        <taxon>Bacillati</taxon>
        <taxon>Cyanobacteriota</taxon>
        <taxon>Cyanophyceae</taxon>
        <taxon>Spirulinales</taxon>
        <taxon>Lusitaniellaceae</taxon>
        <taxon>Lusitaniella</taxon>
    </lineage>
</organism>
<dbReference type="InterPro" id="IPR024186">
    <property type="entry name" value="Sig_transdc_resp-reg_PatA"/>
</dbReference>
<dbReference type="Pfam" id="PF14332">
    <property type="entry name" value="DUF4388"/>
    <property type="match status" value="1"/>
</dbReference>
<dbReference type="PIRSF" id="PIRSF005897">
    <property type="entry name" value="RR_PatA"/>
    <property type="match status" value="1"/>
</dbReference>
<accession>A0A8J7JCP5</accession>
<dbReference type="InterPro" id="IPR025497">
    <property type="entry name" value="PatA-like_N"/>
</dbReference>
<dbReference type="InterPro" id="IPR050595">
    <property type="entry name" value="Bact_response_regulator"/>
</dbReference>
<dbReference type="PROSITE" id="PS50110">
    <property type="entry name" value="RESPONSE_REGULATORY"/>
    <property type="match status" value="1"/>
</dbReference>
<proteinExistence type="predicted"/>
<feature type="modified residue" description="4-aspartylphosphate" evidence="2">
    <location>
        <position position="313"/>
    </location>
</feature>
<dbReference type="InterPro" id="IPR001789">
    <property type="entry name" value="Sig_transdc_resp-reg_receiver"/>
</dbReference>
<protein>
    <submittedName>
        <fullName evidence="4">Response regulator</fullName>
    </submittedName>
</protein>
<dbReference type="AlphaFoldDB" id="A0A8J7JCP5"/>
<dbReference type="PANTHER" id="PTHR44591:SF23">
    <property type="entry name" value="CHEY SUBFAMILY"/>
    <property type="match status" value="1"/>
</dbReference>
<evidence type="ECO:0000259" key="3">
    <source>
        <dbReference type="PROSITE" id="PS50110"/>
    </source>
</evidence>
<comment type="caution">
    <text evidence="4">The sequence shown here is derived from an EMBL/GenBank/DDBJ whole genome shotgun (WGS) entry which is preliminary data.</text>
</comment>
<evidence type="ECO:0000256" key="2">
    <source>
        <dbReference type="PROSITE-ProRule" id="PRU00169"/>
    </source>
</evidence>
<dbReference type="PANTHER" id="PTHR44591">
    <property type="entry name" value="STRESS RESPONSE REGULATOR PROTEIN 1"/>
    <property type="match status" value="1"/>
</dbReference>
<evidence type="ECO:0000256" key="1">
    <source>
        <dbReference type="ARBA" id="ARBA00022553"/>
    </source>
</evidence>
<dbReference type="Gene3D" id="3.40.50.2300">
    <property type="match status" value="1"/>
</dbReference>
<evidence type="ECO:0000313" key="5">
    <source>
        <dbReference type="Proteomes" id="UP000654482"/>
    </source>
</evidence>
<gene>
    <name evidence="4" type="ORF">IQ249_17975</name>
</gene>